<dbReference type="CDD" id="cd03221">
    <property type="entry name" value="ABCF_EF-3"/>
    <property type="match status" value="2"/>
</dbReference>
<name>A0A5J4SC03_9ZZZZ</name>
<evidence type="ECO:0000256" key="2">
    <source>
        <dbReference type="ARBA" id="ARBA00022840"/>
    </source>
</evidence>
<dbReference type="InterPro" id="IPR027417">
    <property type="entry name" value="P-loop_NTPase"/>
</dbReference>
<evidence type="ECO:0000256" key="1">
    <source>
        <dbReference type="ARBA" id="ARBA00022741"/>
    </source>
</evidence>
<dbReference type="GO" id="GO:0016887">
    <property type="term" value="F:ATP hydrolysis activity"/>
    <property type="evidence" value="ECO:0007669"/>
    <property type="project" value="InterPro"/>
</dbReference>
<comment type="caution">
    <text evidence="5">The sequence shown here is derived from an EMBL/GenBank/DDBJ whole genome shotgun (WGS) entry which is preliminary data.</text>
</comment>
<dbReference type="PANTHER" id="PTHR42855">
    <property type="entry name" value="ABC TRANSPORTER ATP-BINDING SUBUNIT"/>
    <property type="match status" value="1"/>
</dbReference>
<organism evidence="5">
    <name type="scientific">termite gut metagenome</name>
    <dbReference type="NCBI Taxonomy" id="433724"/>
    <lineage>
        <taxon>unclassified sequences</taxon>
        <taxon>metagenomes</taxon>
        <taxon>organismal metagenomes</taxon>
    </lineage>
</organism>
<protein>
    <submittedName>
        <fullName evidence="5">Energy-dependent translational throttle protein EttA</fullName>
    </submittedName>
</protein>
<dbReference type="FunFam" id="3.40.50.300:FF:001320">
    <property type="entry name" value="Heme ABC transporter ATP-binding protein"/>
    <property type="match status" value="1"/>
</dbReference>
<evidence type="ECO:0000313" key="5">
    <source>
        <dbReference type="EMBL" id="KAA6343679.1"/>
    </source>
</evidence>
<dbReference type="InterPro" id="IPR003593">
    <property type="entry name" value="AAA+_ATPase"/>
</dbReference>
<dbReference type="PROSITE" id="PS50893">
    <property type="entry name" value="ABC_TRANSPORTER_2"/>
    <property type="match status" value="2"/>
</dbReference>
<dbReference type="SMART" id="SM00382">
    <property type="entry name" value="AAA"/>
    <property type="match status" value="2"/>
</dbReference>
<keyword evidence="1" id="KW-0547">Nucleotide-binding</keyword>
<feature type="domain" description="ABC transporter" evidence="4">
    <location>
        <begin position="339"/>
        <end position="529"/>
    </location>
</feature>
<evidence type="ECO:0000259" key="4">
    <source>
        <dbReference type="PROSITE" id="PS50893"/>
    </source>
</evidence>
<dbReference type="PANTHER" id="PTHR42855:SF2">
    <property type="entry name" value="DRUG RESISTANCE ABC TRANSPORTER,ATP-BINDING PROTEIN"/>
    <property type="match status" value="1"/>
</dbReference>
<proteinExistence type="predicted"/>
<feature type="coiled-coil region" evidence="3">
    <location>
        <begin position="232"/>
        <end position="266"/>
    </location>
</feature>
<feature type="coiled-coil region" evidence="3">
    <location>
        <begin position="296"/>
        <end position="323"/>
    </location>
</feature>
<dbReference type="GO" id="GO:0005524">
    <property type="term" value="F:ATP binding"/>
    <property type="evidence" value="ECO:0007669"/>
    <property type="project" value="UniProtKB-KW"/>
</dbReference>
<keyword evidence="2" id="KW-0067">ATP-binding</keyword>
<dbReference type="Pfam" id="PF00005">
    <property type="entry name" value="ABC_tran"/>
    <property type="match status" value="2"/>
</dbReference>
<dbReference type="InterPro" id="IPR051309">
    <property type="entry name" value="ABCF_ATPase"/>
</dbReference>
<accession>A0A5J4SC03</accession>
<dbReference type="InterPro" id="IPR003439">
    <property type="entry name" value="ABC_transporter-like_ATP-bd"/>
</dbReference>
<feature type="domain" description="ABC transporter" evidence="4">
    <location>
        <begin position="3"/>
        <end position="236"/>
    </location>
</feature>
<gene>
    <name evidence="5" type="ORF">EZS27_008655</name>
</gene>
<keyword evidence="3" id="KW-0175">Coiled coil</keyword>
<reference evidence="5" key="1">
    <citation type="submission" date="2019-03" db="EMBL/GenBank/DDBJ databases">
        <title>Single cell metagenomics reveals metabolic interactions within the superorganism composed of flagellate Streblomastix strix and complex community of Bacteroidetes bacteria on its surface.</title>
        <authorList>
            <person name="Treitli S.C."/>
            <person name="Kolisko M."/>
            <person name="Husnik F."/>
            <person name="Keeling P."/>
            <person name="Hampl V."/>
        </authorList>
    </citation>
    <scope>NUCLEOTIDE SEQUENCE</scope>
    <source>
        <strain evidence="5">STM</strain>
    </source>
</reference>
<dbReference type="InterPro" id="IPR017871">
    <property type="entry name" value="ABC_transporter-like_CS"/>
</dbReference>
<evidence type="ECO:0000256" key="3">
    <source>
        <dbReference type="SAM" id="Coils"/>
    </source>
</evidence>
<dbReference type="Gene3D" id="3.40.50.300">
    <property type="entry name" value="P-loop containing nucleotide triphosphate hydrolases"/>
    <property type="match status" value="2"/>
</dbReference>
<dbReference type="AlphaFoldDB" id="A0A5J4SC03"/>
<dbReference type="EMBL" id="SNRY01000257">
    <property type="protein sequence ID" value="KAA6343679.1"/>
    <property type="molecule type" value="Genomic_DNA"/>
</dbReference>
<dbReference type="PROSITE" id="PS00211">
    <property type="entry name" value="ABC_TRANSPORTER_1"/>
    <property type="match status" value="2"/>
</dbReference>
<sequence>MSIIVKSLSYIHPDKDSLFTNISFSVSKGQKVALVGNNGTGKSTILRIIAGRLHPLEGEVILSEKPYYVPQHLGQYDNYSISQVLEVEEKLHALHAILNGDVSPDNLKQLDDDWGIEERVNAALSFWNIRHLKLSLPMGELSGGEKTKVFLSGIFIYSPRIILLDEPTNHLDSESRATLYDFIKKSKSTILAVSHDRTLLNLLEVTLELSKNEIEVYGGNYDAYKAQKAVKLLALQSQLEEREKMLKQTQQKARDITEQCQKKEARGKAQKPNMALPRIVSGSLKSKAEQSSAKLMDAQNEKINDLSENLKQIRQQVQEQKALKIDFRKSELHKGKILIDAKDINFSYTEELLWESPLTFQIRSGDRIRIEGNNGAGKTTLIKIVTGNVQPLQGEICIADFQYLYIDQEYSMLEQQLSVFEQVQKFNDRHLLEHELKMLLHYHQFSREVWDRKCEALSGGEKMKLILCCVAVCNNTPDLLILDEPTNNLDMLSQEILTESVKAFTGSILVISHDQYFINDIHVHKNITL</sequence>
<dbReference type="SUPFAM" id="SSF52540">
    <property type="entry name" value="P-loop containing nucleoside triphosphate hydrolases"/>
    <property type="match status" value="2"/>
</dbReference>